<feature type="transmembrane region" description="Helical" evidence="1">
    <location>
        <begin position="319"/>
        <end position="342"/>
    </location>
</feature>
<sequence>MDLTEKFLPNEKFLKKYDDLTVNRKAGYSIAITNLRVFISNKNEVWDIYSDKIDYLGRLFTPMFSWWWQLIFIPISLMTLDGTKWVSALFILLSIARQQIKIETLKIGVNSKNWNITKDNETLDQISEDIRLNSVVGIIRKDGKQILEAEDIGKTPSLKIELIGENESRPLASAWSFAAMSFLFYYVSSFGAGTGFWTFFLAVISIGFFIIHRDRKKTNEFRGVEPKPGLMLQGYHYILKYFKIPIIKNRWSFMFYKRTIFIRDLGYQLCCIFLLIGLFATYANENMIPLLTTIIIGIPTYLIGRVLSGIPRSNKRMALRSAGAIMIGLIIVIPCLALMPMYETASVKVPSSYVKGDSGNGWKNVMNEYDEYGLGLASTTFSLYIDDAEDNEGNSDGYPGILMIVAVKVPIDIEEKDMLAELDKQFERMAVDQEVELDSEIEKGSRYTKQGYETQYSIFNGTAKTDSIGFEGYSRTITEGSKTLYVGEVWKAPEYNLIVVAMGIAIISEEEINDKTGLDPIDDIISDIIPNNPTDTTNEQNWLELLDIIPETICYNN</sequence>
<organism evidence="2 3">
    <name type="scientific">Marine Group III euryarchaeote CG-Epi2</name>
    <dbReference type="NCBI Taxonomy" id="1888996"/>
    <lineage>
        <taxon>Archaea</taxon>
        <taxon>Methanobacteriati</taxon>
        <taxon>Thermoplasmatota</taxon>
        <taxon>Thermoplasmata</taxon>
        <taxon>Candidatus Thermoprofundales</taxon>
    </lineage>
</organism>
<dbReference type="EMBL" id="MIYZ01000001">
    <property type="protein sequence ID" value="OIR23129.1"/>
    <property type="molecule type" value="Genomic_DNA"/>
</dbReference>
<dbReference type="AlphaFoldDB" id="A0A1J5TQC2"/>
<proteinExistence type="predicted"/>
<keyword evidence="1" id="KW-0812">Transmembrane</keyword>
<gene>
    <name evidence="2" type="ORF">BET99_00260</name>
</gene>
<dbReference type="Proteomes" id="UP000183615">
    <property type="component" value="Unassembled WGS sequence"/>
</dbReference>
<feature type="transmembrane region" description="Helical" evidence="1">
    <location>
        <begin position="194"/>
        <end position="212"/>
    </location>
</feature>
<keyword evidence="1" id="KW-1133">Transmembrane helix</keyword>
<feature type="transmembrane region" description="Helical" evidence="1">
    <location>
        <begin position="260"/>
        <end position="282"/>
    </location>
</feature>
<protein>
    <submittedName>
        <fullName evidence="2">Uncharacterized protein</fullName>
    </submittedName>
</protein>
<reference evidence="2 3" key="1">
    <citation type="submission" date="2016-08" db="EMBL/GenBank/DDBJ databases">
        <title>New Insights into Marine Group III Euryarchaeota, from dark to light.</title>
        <authorList>
            <person name="Haro-Moreno J.M."/>
            <person name="Rodriguez-Valera F."/>
            <person name="Lopez-Garcia P."/>
            <person name="Moreira D."/>
            <person name="Martin-Cuadrado A.B."/>
        </authorList>
    </citation>
    <scope>NUCLEOTIDE SEQUENCE [LARGE SCALE GENOMIC DNA]</scope>
    <source>
        <strain evidence="2">CG-Epi2</strain>
    </source>
</reference>
<feature type="transmembrane region" description="Helical" evidence="1">
    <location>
        <begin position="288"/>
        <end position="307"/>
    </location>
</feature>
<keyword evidence="1" id="KW-0472">Membrane</keyword>
<evidence type="ECO:0000313" key="3">
    <source>
        <dbReference type="Proteomes" id="UP000183615"/>
    </source>
</evidence>
<evidence type="ECO:0000313" key="2">
    <source>
        <dbReference type="EMBL" id="OIR23129.1"/>
    </source>
</evidence>
<comment type="caution">
    <text evidence="2">The sequence shown here is derived from an EMBL/GenBank/DDBJ whole genome shotgun (WGS) entry which is preliminary data.</text>
</comment>
<evidence type="ECO:0000256" key="1">
    <source>
        <dbReference type="SAM" id="Phobius"/>
    </source>
</evidence>
<accession>A0A1J5TQC2</accession>
<name>A0A1J5TQC2_9ARCH</name>